<evidence type="ECO:0000256" key="4">
    <source>
        <dbReference type="RuleBase" id="RU003718"/>
    </source>
</evidence>
<dbReference type="Pfam" id="PF00201">
    <property type="entry name" value="UDPGT"/>
    <property type="match status" value="1"/>
</dbReference>
<evidence type="ECO:0000256" key="3">
    <source>
        <dbReference type="ARBA" id="ARBA00022679"/>
    </source>
</evidence>
<dbReference type="FunFam" id="3.40.50.2000:FF:000060">
    <property type="entry name" value="Glycosyltransferase"/>
    <property type="match status" value="1"/>
</dbReference>
<dbReference type="InterPro" id="IPR035595">
    <property type="entry name" value="UDP_glycos_trans_CS"/>
</dbReference>
<evidence type="ECO:0000313" key="6">
    <source>
        <dbReference type="EMBL" id="KAH7446904.1"/>
    </source>
</evidence>
<dbReference type="GO" id="GO:0080044">
    <property type="term" value="F:quercetin 7-O-glucosyltransferase activity"/>
    <property type="evidence" value="ECO:0007669"/>
    <property type="project" value="TreeGrafter"/>
</dbReference>
<dbReference type="PANTHER" id="PTHR11926:SF1494">
    <property type="entry name" value="FLAVONOL 3-O-GLUCOSYLTRANSFERASE UGT76E12-RELATED"/>
    <property type="match status" value="1"/>
</dbReference>
<dbReference type="PANTHER" id="PTHR11926">
    <property type="entry name" value="GLUCOSYL/GLUCURONOSYL TRANSFERASES"/>
    <property type="match status" value="1"/>
</dbReference>
<organism evidence="6 7">
    <name type="scientific">Ceratopteris richardii</name>
    <name type="common">Triangle waterfern</name>
    <dbReference type="NCBI Taxonomy" id="49495"/>
    <lineage>
        <taxon>Eukaryota</taxon>
        <taxon>Viridiplantae</taxon>
        <taxon>Streptophyta</taxon>
        <taxon>Embryophyta</taxon>
        <taxon>Tracheophyta</taxon>
        <taxon>Polypodiopsida</taxon>
        <taxon>Polypodiidae</taxon>
        <taxon>Polypodiales</taxon>
        <taxon>Pteridineae</taxon>
        <taxon>Pteridaceae</taxon>
        <taxon>Parkerioideae</taxon>
        <taxon>Ceratopteris</taxon>
    </lineage>
</organism>
<evidence type="ECO:0000313" key="7">
    <source>
        <dbReference type="Proteomes" id="UP000825935"/>
    </source>
</evidence>
<evidence type="ECO:0000256" key="5">
    <source>
        <dbReference type="RuleBase" id="RU362057"/>
    </source>
</evidence>
<name>A0A8T2VLB6_CERRI</name>
<dbReference type="EMBL" id="CM035406">
    <property type="protein sequence ID" value="KAH7446904.1"/>
    <property type="molecule type" value="Genomic_DNA"/>
</dbReference>
<keyword evidence="7" id="KW-1185">Reference proteome</keyword>
<dbReference type="SUPFAM" id="SSF53756">
    <property type="entry name" value="UDP-Glycosyltransferase/glycogen phosphorylase"/>
    <property type="match status" value="1"/>
</dbReference>
<dbReference type="EMBL" id="CM035406">
    <property type="protein sequence ID" value="KAH7446903.1"/>
    <property type="molecule type" value="Genomic_DNA"/>
</dbReference>
<keyword evidence="3 4" id="KW-0808">Transferase</keyword>
<sequence>MGSAYAESTMVAAEECAAYSCATTIASPHVLLLPLSAQGHVTPLMELAKHLSARGVEVTFATEQNIHARLLRSWQSHSLIHLRCIPDLLPSESNQESPDDPFKALEGGAFELLRILKSEGRPVTCIVGDFFLGWTSSLARRASIPDWVFWPMNASVLTMYLDLQSLMSSGYDPFNEYESICASRERLHSKTINFVADLPLGLTIADFPGKTPFGKPLSGWLKEVLMRCFSRLAEAKLGVLCNTTMALEQSVLQALHSRLQNGEFRDHTGFIQMIGPLVANAVADQKTSGTGLWEEEREECEEWLDNQPPTSVLYVAFGSLRVLTAPQLQELLLGLIASGHRFLMVLRPNTVVSEAHYKSHSHIDAQDTDVVPLEKALPAGFLSRDQQHLYKIVSWAPQSLVLAHPSIGGFFSHCGWNSTLESLCCGVPILGWPWIMDQVTNCRLVSSVWKVGLLLGCNERGETSRDQVESGVRRLKEGAVADTLRARAREIRDKMREIIVNNQPIMRFIEEIEGLSCLRP</sequence>
<dbReference type="GO" id="GO:0080043">
    <property type="term" value="F:quercetin 3-O-glucosyltransferase activity"/>
    <property type="evidence" value="ECO:0007669"/>
    <property type="project" value="TreeGrafter"/>
</dbReference>
<proteinExistence type="inferred from homology"/>
<dbReference type="InterPro" id="IPR002213">
    <property type="entry name" value="UDP_glucos_trans"/>
</dbReference>
<reference evidence="6" key="1">
    <citation type="submission" date="2021-08" db="EMBL/GenBank/DDBJ databases">
        <title>WGS assembly of Ceratopteris richardii.</title>
        <authorList>
            <person name="Marchant D.B."/>
            <person name="Chen G."/>
            <person name="Jenkins J."/>
            <person name="Shu S."/>
            <person name="Leebens-Mack J."/>
            <person name="Grimwood J."/>
            <person name="Schmutz J."/>
            <person name="Soltis P."/>
            <person name="Soltis D."/>
            <person name="Chen Z.-H."/>
        </authorList>
    </citation>
    <scope>NUCLEOTIDE SEQUENCE</scope>
    <source>
        <strain evidence="6">Whitten #5841</strain>
        <tissue evidence="6">Leaf</tissue>
    </source>
</reference>
<accession>A0A8T2VLB6</accession>
<dbReference type="CDD" id="cd03784">
    <property type="entry name" value="GT1_Gtf-like"/>
    <property type="match status" value="1"/>
</dbReference>
<dbReference type="Gene3D" id="3.40.50.2000">
    <property type="entry name" value="Glycogen Phosphorylase B"/>
    <property type="match status" value="2"/>
</dbReference>
<comment type="similarity">
    <text evidence="1 4">Belongs to the UDP-glycosyltransferase family.</text>
</comment>
<gene>
    <name evidence="6" type="ORF">KP509_01G081200</name>
</gene>
<dbReference type="AlphaFoldDB" id="A0A8T2VLB6"/>
<dbReference type="PROSITE" id="PS00375">
    <property type="entry name" value="UDPGT"/>
    <property type="match status" value="1"/>
</dbReference>
<dbReference type="OMA" id="AIDDIYH"/>
<evidence type="ECO:0000256" key="1">
    <source>
        <dbReference type="ARBA" id="ARBA00009995"/>
    </source>
</evidence>
<dbReference type="OrthoDB" id="5835829at2759"/>
<protein>
    <recommendedName>
        <fullName evidence="5">Glycosyltransferase</fullName>
        <ecNumber evidence="5">2.4.1.-</ecNumber>
    </recommendedName>
</protein>
<comment type="caution">
    <text evidence="6">The sequence shown here is derived from an EMBL/GenBank/DDBJ whole genome shotgun (WGS) entry which is preliminary data.</text>
</comment>
<evidence type="ECO:0000256" key="2">
    <source>
        <dbReference type="ARBA" id="ARBA00022676"/>
    </source>
</evidence>
<dbReference type="EC" id="2.4.1.-" evidence="5"/>
<dbReference type="Proteomes" id="UP000825935">
    <property type="component" value="Chromosome 1"/>
</dbReference>
<keyword evidence="2 4" id="KW-0328">Glycosyltransferase</keyword>